<sequence length="101" mass="11261">MFIINKVNTTFRPPHPTPLFKNLRYFSLSKQWKQVAKIGLRSKGFTGASLSLYSEGPGGSLAALPLSDREREGRSFMCTPPKGCKTFSSSRFKDSIFLLGK</sequence>
<geneLocation type="mitochondrion" evidence="1"/>
<name>A0A650AFA2_9PEZI</name>
<protein>
    <submittedName>
        <fullName evidence="1">Uncharacterized protein</fullName>
    </submittedName>
</protein>
<dbReference type="RefSeq" id="YP_009722313.1">
    <property type="nucleotide sequence ID" value="NC_045397.1"/>
</dbReference>
<evidence type="ECO:0000313" key="1">
    <source>
        <dbReference type="EMBL" id="QGN66715.1"/>
    </source>
</evidence>
<keyword evidence="1" id="KW-0496">Mitochondrion</keyword>
<gene>
    <name evidence="1" type="primary">orf101</name>
</gene>
<proteinExistence type="predicted"/>
<dbReference type="AlphaFoldDB" id="A0A650AFA2"/>
<reference evidence="1" key="1">
    <citation type="submission" date="2019-02" db="EMBL/GenBank/DDBJ databases">
        <title>The largest mitochondrial genome of Morchella importuna (272.2 kb) among fungi reservoir of numerous mitochondrial ORFs, repeatitive sequences and nuclear genome horizontal transfer.</title>
        <authorList>
            <person name="Liu W."/>
            <person name="Bian Y."/>
        </authorList>
    </citation>
    <scope>NUCLEOTIDE SEQUENCE</scope>
</reference>
<organism evidence="1">
    <name type="scientific">Morchella importuna</name>
    <dbReference type="NCBI Taxonomy" id="1174673"/>
    <lineage>
        <taxon>Eukaryota</taxon>
        <taxon>Fungi</taxon>
        <taxon>Dikarya</taxon>
        <taxon>Ascomycota</taxon>
        <taxon>Pezizomycotina</taxon>
        <taxon>Pezizomycetes</taxon>
        <taxon>Pezizales</taxon>
        <taxon>Morchellaceae</taxon>
        <taxon>Morchella</taxon>
    </lineage>
</organism>
<accession>A0A650AFA2</accession>
<dbReference type="EMBL" id="MK527108">
    <property type="protein sequence ID" value="QGN66715.1"/>
    <property type="molecule type" value="Genomic_DNA"/>
</dbReference>
<dbReference type="GeneID" id="42906038"/>